<dbReference type="CDD" id="cd05127">
    <property type="entry name" value="RasGAP_IQGAP_like"/>
    <property type="match status" value="1"/>
</dbReference>
<dbReference type="GO" id="GO:0005938">
    <property type="term" value="C:cell cortex"/>
    <property type="evidence" value="ECO:0007669"/>
    <property type="project" value="TreeGrafter"/>
</dbReference>
<dbReference type="EMBL" id="NPHW01004479">
    <property type="protein sequence ID" value="OXV07867.1"/>
    <property type="molecule type" value="Genomic_DNA"/>
</dbReference>
<dbReference type="InterPro" id="IPR001936">
    <property type="entry name" value="RasGAP_dom"/>
</dbReference>
<dbReference type="SUPFAM" id="SSF48350">
    <property type="entry name" value="GTPase activation domain, GAP"/>
    <property type="match status" value="1"/>
</dbReference>
<dbReference type="Pfam" id="PF00612">
    <property type="entry name" value="IQ"/>
    <property type="match status" value="1"/>
</dbReference>
<feature type="compositionally biased region" description="Acidic residues" evidence="1">
    <location>
        <begin position="441"/>
        <end position="455"/>
    </location>
</feature>
<accession>A0A232LVK9</accession>
<protein>
    <recommendedName>
        <fullName evidence="6">Ras-GAP domain-containing protein</fullName>
    </recommendedName>
</protein>
<feature type="compositionally biased region" description="Polar residues" evidence="1">
    <location>
        <begin position="39"/>
        <end position="59"/>
    </location>
</feature>
<dbReference type="Proteomes" id="UP000243515">
    <property type="component" value="Unassembled WGS sequence"/>
</dbReference>
<dbReference type="Gene3D" id="1.10.418.10">
    <property type="entry name" value="Calponin-like domain"/>
    <property type="match status" value="1"/>
</dbReference>
<evidence type="ECO:0000259" key="2">
    <source>
        <dbReference type="PROSITE" id="PS50018"/>
    </source>
</evidence>
<feature type="compositionally biased region" description="Low complexity" evidence="1">
    <location>
        <begin position="25"/>
        <end position="38"/>
    </location>
</feature>
<feature type="compositionally biased region" description="Polar residues" evidence="1">
    <location>
        <begin position="1"/>
        <end position="19"/>
    </location>
</feature>
<dbReference type="Pfam" id="PF03836">
    <property type="entry name" value="RasGAP_C"/>
    <property type="match status" value="1"/>
</dbReference>
<evidence type="ECO:0008006" key="6">
    <source>
        <dbReference type="Google" id="ProtNLM"/>
    </source>
</evidence>
<dbReference type="SMART" id="SM00323">
    <property type="entry name" value="RasGAP"/>
    <property type="match status" value="1"/>
</dbReference>
<keyword evidence="5" id="KW-1185">Reference proteome</keyword>
<feature type="compositionally biased region" description="Polar residues" evidence="1">
    <location>
        <begin position="153"/>
        <end position="170"/>
    </location>
</feature>
<dbReference type="SUPFAM" id="SSF143885">
    <property type="entry name" value="RGC domain-like"/>
    <property type="match status" value="1"/>
</dbReference>
<name>A0A232LVK9_9EURO</name>
<reference evidence="4 5" key="1">
    <citation type="journal article" date="2015" name="Environ. Microbiol.">
        <title>Metagenome sequence of Elaphomyces granulatus from sporocarp tissue reveals Ascomycota ectomycorrhizal fingerprints of genome expansion and a Proteobacteria-rich microbiome.</title>
        <authorList>
            <person name="Quandt C.A."/>
            <person name="Kohler A."/>
            <person name="Hesse C.N."/>
            <person name="Sharpton T.J."/>
            <person name="Martin F."/>
            <person name="Spatafora J.W."/>
        </authorList>
    </citation>
    <scope>NUCLEOTIDE SEQUENCE [LARGE SCALE GENOMIC DNA]</scope>
    <source>
        <strain evidence="4 5">OSC145934</strain>
    </source>
</reference>
<feature type="compositionally biased region" description="Basic and acidic residues" evidence="1">
    <location>
        <begin position="456"/>
        <end position="465"/>
    </location>
</feature>
<dbReference type="PANTHER" id="PTHR14149">
    <property type="entry name" value="RAS GTPASE-ACTIVATING PROTEIN WITH IQ MOTIF"/>
    <property type="match status" value="1"/>
</dbReference>
<dbReference type="InterPro" id="IPR008936">
    <property type="entry name" value="Rho_GTPase_activation_prot"/>
</dbReference>
<dbReference type="InterPro" id="IPR000593">
    <property type="entry name" value="RasGAP_C"/>
</dbReference>
<organism evidence="4 5">
    <name type="scientific">Elaphomyces granulatus</name>
    <dbReference type="NCBI Taxonomy" id="519963"/>
    <lineage>
        <taxon>Eukaryota</taxon>
        <taxon>Fungi</taxon>
        <taxon>Dikarya</taxon>
        <taxon>Ascomycota</taxon>
        <taxon>Pezizomycotina</taxon>
        <taxon>Eurotiomycetes</taxon>
        <taxon>Eurotiomycetidae</taxon>
        <taxon>Eurotiales</taxon>
        <taxon>Elaphomycetaceae</taxon>
        <taxon>Elaphomyces</taxon>
    </lineage>
</organism>
<dbReference type="SMART" id="SM00033">
    <property type="entry name" value="CH"/>
    <property type="match status" value="1"/>
</dbReference>
<dbReference type="PROSITE" id="PS50018">
    <property type="entry name" value="RAS_GTPASE_ACTIV_2"/>
    <property type="match status" value="1"/>
</dbReference>
<dbReference type="GO" id="GO:0005096">
    <property type="term" value="F:GTPase activator activity"/>
    <property type="evidence" value="ECO:0007669"/>
    <property type="project" value="TreeGrafter"/>
</dbReference>
<dbReference type="SMART" id="SM00015">
    <property type="entry name" value="IQ"/>
    <property type="match status" value="8"/>
</dbReference>
<dbReference type="Gene3D" id="1.10.506.10">
    <property type="entry name" value="GTPase Activation - p120gap, domain 1"/>
    <property type="match status" value="1"/>
</dbReference>
<feature type="domain" description="Calponin-homology (CH)" evidence="3">
    <location>
        <begin position="283"/>
        <end position="394"/>
    </location>
</feature>
<evidence type="ECO:0000256" key="1">
    <source>
        <dbReference type="SAM" id="MobiDB-lite"/>
    </source>
</evidence>
<evidence type="ECO:0000259" key="3">
    <source>
        <dbReference type="PROSITE" id="PS50021"/>
    </source>
</evidence>
<dbReference type="Pfam" id="PF00307">
    <property type="entry name" value="CH"/>
    <property type="match status" value="1"/>
</dbReference>
<dbReference type="PANTHER" id="PTHR14149:SF14">
    <property type="entry name" value="CALPONIN-HOMOLOGY (CH) DOMAIN-CONTAINING PROTEIN"/>
    <property type="match status" value="1"/>
</dbReference>
<comment type="caution">
    <text evidence="4">The sequence shown here is derived from an EMBL/GenBank/DDBJ whole genome shotgun (WGS) entry which is preliminary data.</text>
</comment>
<dbReference type="Pfam" id="PF00616">
    <property type="entry name" value="RasGAP"/>
    <property type="match status" value="1"/>
</dbReference>
<gene>
    <name evidence="4" type="ORF">Egran_04369</name>
</gene>
<dbReference type="PROSITE" id="PS50096">
    <property type="entry name" value="IQ"/>
    <property type="match status" value="11"/>
</dbReference>
<dbReference type="OrthoDB" id="775356at2759"/>
<feature type="compositionally biased region" description="Polar residues" evidence="1">
    <location>
        <begin position="125"/>
        <end position="145"/>
    </location>
</feature>
<dbReference type="PROSITE" id="PS50021">
    <property type="entry name" value="CH"/>
    <property type="match status" value="1"/>
</dbReference>
<feature type="region of interest" description="Disordered" evidence="1">
    <location>
        <begin position="432"/>
        <end position="469"/>
    </location>
</feature>
<evidence type="ECO:0000313" key="4">
    <source>
        <dbReference type="EMBL" id="OXV07867.1"/>
    </source>
</evidence>
<feature type="domain" description="Ras-GAP" evidence="2">
    <location>
        <begin position="1181"/>
        <end position="1397"/>
    </location>
</feature>
<dbReference type="InterPro" id="IPR036872">
    <property type="entry name" value="CH_dom_sf"/>
</dbReference>
<dbReference type="SUPFAM" id="SSF47576">
    <property type="entry name" value="Calponin-homology domain, CH-domain"/>
    <property type="match status" value="1"/>
</dbReference>
<sequence>MSNSSFRRAQTDLGISTASPLRHGSTASTNSSASLQSSPFTPSRTSTISSNASFITPVNNLGHKRGKSELGAMTSSKLGTGTTTERSPNAAETYGSVRRSLRPPPQPPNASPTSVKGGTSRHSRSYTIDETGYRNTHSIGSPETRSMWRQENEPLSQPLSHCIQTPSSQIPPRPKSHHSYSHSSPHAPVLATSLTAPELETFQKSSTGHLRTLSKFARSGESEEFSIDDASLSVLGLQGRRKLKRADTVRGSFSGAKKKNTSAWAAGNWMDKQREFLQAYEYLCHIGEAKYWIEDVIQELIPPIVQLEEALRDGVTLAEIVQTLYPSRAFRIFRHPKLQYRHSDNIALFFKLLDEVGLPEVFRFELIDLYEKKNIPKVIHCIHAFSWLLYKRGIVNFHIGNLVGQLEFEHHELEQMQKGLDNSGVSMPSFSGMGASFGAEPEPEPEPEPAESEEDRIEKQLHENESSISDFQSQIRGAFLRLSLGDLMNRLWDAEPLFTDLQSRIRGDWTRQITGYRLDMLRFAVNLQASTRGFLVRRRQCNNENWWRSREGDVLKLQNLVRGQRARADICFLKTQIRREESGVKLIQAAIRGALQRKQAFDQYEETRESENQLQLLQGAIRGMLTRESIRTEKEMLTREIPVQLLQGAIRGMLTREWIKTEKEMLTREIPVQLLQGAIRGMLARESIKKEKEMLTRVIPARLLQGAIRGMLARESIKTEKEMLNREIPVQLLQGAIRGMLARESIKTEKDMLNRDIPVQILQGAIRGMLTRESIKTEKEMLNRETPSIVLIQASSRALAVRIRESRLLEALVSANEKWRALQSMARGVAVRRKTQILRSQLEQQTRSISLVQSAIRAMSLRIRVKNQRESLTEFHTQILNLQSLIRGFMFRNRLNADMYSLRQDVGLIASLQSLARGAILRRYVGDILFRLDDLNEETVRLQALTRAMLVRIEVGKTLYYLEAEEDSTIDFQSWIRGNLVRSCFVEKQRYFRENMEKVIKVQSYVRAKIQGQAYKSLTSGKNPPVGTIKGFVHLLNDSNFDFDEEIEFERLRKMVVQQVRQNELADQYITQLDIKIALLVKNKITLDEVVKHQKHFGGHVGSLLPNTDISSKDPFDLKALNKNSRRKLEQYQVLFFLLQTQPHYLARLFRRLREQNTAEKEYERIKHLIMGLFGYSQKRREEYYLIKLIARSITEEVQSCVSLQDYVRCNPFWNKLFVAYVKSPRDRKFIRDVLGTMAKEAVIDNPELNLESDPMQIYRSAISNEELRTGQRSRRRPDVAREEAIRDPETREIFIQHLQDLRDIADQFFMGMEDHLHRMPFGIRYISQQMYQYLLSQFGNEDPGLILQIVGQCIWRIYFQPAVLEPEKHGVIDRGLSQNQKRNLGEIAKVLSQVASGRLFGGENVYLQPLNNYIGESIQRLGHIWGNMISVQDAETYFDIDEFNDLYAKTKPTLYIKMSDIFSIHQLVASEIQYICPKHDDILKEIMKDLGNVKSNENELMTVSSSEISLTLNPKLHNVEDPEARVKALFMEAKRCILYVIRVQSGSDLMEIMVKPPTEEDEERWLSLVRDELSTNSTRKSAYSEANTMLDLGAMSYSKLKETALENILELEKFGKISRYNKYQDILNAIAVDIRTKHRRRIQRQRELEGSRMTLARLNDQAVYLEQQFKTYNDYIEQAMITLQNKKGKKRFLLPFTKQWDHERELQKSGRVFKFGSFKYSARNLADKGVLVHWKGYTERQWDRVDLTISSNEVGVFTLDGSSGNMMVPGANAQVPLDDLLQAQFNNTQFLDFFEGTLRVNVNLFLHLIMRKFYNE</sequence>
<dbReference type="CDD" id="cd21206">
    <property type="entry name" value="CH_IQGAP"/>
    <property type="match status" value="1"/>
</dbReference>
<feature type="compositionally biased region" description="Polar residues" evidence="1">
    <location>
        <begin position="73"/>
        <end position="87"/>
    </location>
</feature>
<evidence type="ECO:0000313" key="5">
    <source>
        <dbReference type="Proteomes" id="UP000243515"/>
    </source>
</evidence>
<dbReference type="InterPro" id="IPR001715">
    <property type="entry name" value="CH_dom"/>
</dbReference>
<dbReference type="InterPro" id="IPR000048">
    <property type="entry name" value="IQ_motif_EF-hand-BS"/>
</dbReference>
<proteinExistence type="predicted"/>
<feature type="region of interest" description="Disordered" evidence="1">
    <location>
        <begin position="1"/>
        <end position="187"/>
    </location>
</feature>